<dbReference type="Pfam" id="PF12143">
    <property type="entry name" value="PPO1_KFDV"/>
    <property type="match status" value="1"/>
</dbReference>
<dbReference type="InterPro" id="IPR022740">
    <property type="entry name" value="Polyphenol_oxidase_C"/>
</dbReference>
<organism evidence="3">
    <name type="scientific">Oryza nivara</name>
    <name type="common">Indian wild rice</name>
    <name type="synonym">Oryza sativa f. spontanea</name>
    <dbReference type="NCBI Taxonomy" id="4536"/>
    <lineage>
        <taxon>Eukaryota</taxon>
        <taxon>Viridiplantae</taxon>
        <taxon>Streptophyta</taxon>
        <taxon>Embryophyta</taxon>
        <taxon>Tracheophyta</taxon>
        <taxon>Spermatophyta</taxon>
        <taxon>Magnoliopsida</taxon>
        <taxon>Liliopsida</taxon>
        <taxon>Poales</taxon>
        <taxon>Poaceae</taxon>
        <taxon>BOP clade</taxon>
        <taxon>Oryzoideae</taxon>
        <taxon>Oryzeae</taxon>
        <taxon>Oryzinae</taxon>
        <taxon>Oryza</taxon>
    </lineage>
</organism>
<keyword evidence="4" id="KW-1185">Reference proteome</keyword>
<evidence type="ECO:0000259" key="2">
    <source>
        <dbReference type="Pfam" id="PF12143"/>
    </source>
</evidence>
<feature type="region of interest" description="Disordered" evidence="1">
    <location>
        <begin position="1"/>
        <end position="69"/>
    </location>
</feature>
<evidence type="ECO:0000256" key="1">
    <source>
        <dbReference type="SAM" id="MobiDB-lite"/>
    </source>
</evidence>
<feature type="compositionally biased region" description="Basic and acidic residues" evidence="1">
    <location>
        <begin position="128"/>
        <end position="140"/>
    </location>
</feature>
<name>A0A0E0H670_ORYNI</name>
<sequence>MVSGQAQADTFTADSVGGILRDEKNGSGRGRRIPRAFGYERQRTGRRLPAADRRRRTREATVGSQNRNRETAKKKCLTCWGRWYGPMISGARKTELFMGQPYRTMPATSRNRGWAPLSTRACAARPRPPMDRRSEAAERRGHGRAPYLAARDPVFFAHHGNIERLCFHFYNEDARLIRVRDSLDAARCASPVHTGAHDRRLPGNLDKTVRVAVTRPKTSRSRKEKDAEEEVLVIEGIEVSRPLHREREHRGGEYMHRERRANADSVHHDERMRSPRKTVARRERGLPTPQRLQKSSIFAVGATARLRKWKGQKKKSPAHAGSRRRGSTPSSPPPASPLLRPDLGGRGKGAVAAARPAPSLLHAVVVAAGLPPSLLRSDLGGRGVAAAAARPAPSLPPPASPLPPPARSGREGGGELLSWLPHVVGAVAAPAGLPPPSSGQIWEGGGRGTAVVAGSRASLPMSPSAATACRAPPSPPAPL</sequence>
<feature type="region of interest" description="Disordered" evidence="1">
    <location>
        <begin position="250"/>
        <end position="351"/>
    </location>
</feature>
<reference evidence="3" key="2">
    <citation type="submission" date="2018-04" db="EMBL/GenBank/DDBJ databases">
        <title>OnivRS2 (Oryza nivara Reference Sequence Version 2).</title>
        <authorList>
            <person name="Zhang J."/>
            <person name="Kudrna D."/>
            <person name="Lee S."/>
            <person name="Talag J."/>
            <person name="Rajasekar S."/>
            <person name="Welchert J."/>
            <person name="Hsing Y.-I."/>
            <person name="Wing R.A."/>
        </authorList>
    </citation>
    <scope>NUCLEOTIDE SEQUENCE [LARGE SCALE GENOMIC DNA]</scope>
    <source>
        <strain evidence="3">SL10</strain>
    </source>
</reference>
<feature type="compositionally biased region" description="Polar residues" evidence="1">
    <location>
        <begin position="1"/>
        <end position="13"/>
    </location>
</feature>
<feature type="region of interest" description="Disordered" evidence="1">
    <location>
        <begin position="435"/>
        <end position="479"/>
    </location>
</feature>
<dbReference type="HOGENOM" id="CLU_570364_0_0_1"/>
<dbReference type="STRING" id="4536.A0A0E0H670"/>
<protein>
    <recommendedName>
        <fullName evidence="2">Polyphenol oxidase C-terminal domain-containing protein</fullName>
    </recommendedName>
</protein>
<dbReference type="SUPFAM" id="SSF48056">
    <property type="entry name" value="Di-copper centre-containing domain"/>
    <property type="match status" value="1"/>
</dbReference>
<feature type="region of interest" description="Disordered" evidence="1">
    <location>
        <begin position="123"/>
        <end position="144"/>
    </location>
</feature>
<feature type="region of interest" description="Disordered" evidence="1">
    <location>
        <begin position="387"/>
        <end position="415"/>
    </location>
</feature>
<dbReference type="AlphaFoldDB" id="A0A0E0H670"/>
<feature type="compositionally biased region" description="Pro residues" evidence="1">
    <location>
        <begin position="393"/>
        <end position="406"/>
    </location>
</feature>
<dbReference type="Gene3D" id="1.10.1280.10">
    <property type="entry name" value="Di-copper center containing domain from catechol oxidase"/>
    <property type="match status" value="1"/>
</dbReference>
<dbReference type="EnsemblPlants" id="ONIVA04G24850.1">
    <property type="protein sequence ID" value="ONIVA04G24850.1"/>
    <property type="gene ID" value="ONIVA04G24850"/>
</dbReference>
<feature type="compositionally biased region" description="Basic and acidic residues" evidence="1">
    <location>
        <begin position="250"/>
        <end position="273"/>
    </location>
</feature>
<proteinExistence type="predicted"/>
<accession>A0A0E0H670</accession>
<dbReference type="GO" id="GO:0004097">
    <property type="term" value="F:catechol oxidase activity"/>
    <property type="evidence" value="ECO:0007669"/>
    <property type="project" value="InterPro"/>
</dbReference>
<dbReference type="InterPro" id="IPR008922">
    <property type="entry name" value="Di-copper_centre_dom_sf"/>
</dbReference>
<feature type="compositionally biased region" description="Basic residues" evidence="1">
    <location>
        <begin position="305"/>
        <end position="326"/>
    </location>
</feature>
<evidence type="ECO:0000313" key="4">
    <source>
        <dbReference type="Proteomes" id="UP000006591"/>
    </source>
</evidence>
<dbReference type="Proteomes" id="UP000006591">
    <property type="component" value="Chromosome 4"/>
</dbReference>
<evidence type="ECO:0000313" key="3">
    <source>
        <dbReference type="EnsemblPlants" id="ONIVA04G24850.1"/>
    </source>
</evidence>
<dbReference type="Gramene" id="ONIVA04G24850.1">
    <property type="protein sequence ID" value="ONIVA04G24850.1"/>
    <property type="gene ID" value="ONIVA04G24850"/>
</dbReference>
<reference evidence="3" key="1">
    <citation type="submission" date="2015-04" db="UniProtKB">
        <authorList>
            <consortium name="EnsemblPlants"/>
        </authorList>
    </citation>
    <scope>IDENTIFICATION</scope>
    <source>
        <strain evidence="3">SL10</strain>
    </source>
</reference>
<feature type="domain" description="Polyphenol oxidase C-terminal" evidence="2">
    <location>
        <begin position="202"/>
        <end position="241"/>
    </location>
</feature>